<proteinExistence type="predicted"/>
<feature type="region of interest" description="Disordered" evidence="6">
    <location>
        <begin position="385"/>
        <end position="441"/>
    </location>
</feature>
<evidence type="ECO:0000313" key="10">
    <source>
        <dbReference type="EMBL" id="UOQ93758.1"/>
    </source>
</evidence>
<feature type="compositionally biased region" description="Basic and acidic residues" evidence="6">
    <location>
        <begin position="385"/>
        <end position="402"/>
    </location>
</feature>
<dbReference type="InterPro" id="IPR011545">
    <property type="entry name" value="DEAD/DEAH_box_helicase_dom"/>
</dbReference>
<keyword evidence="1" id="KW-0547">Nucleotide-binding</keyword>
<keyword evidence="11" id="KW-1185">Reference proteome</keyword>
<evidence type="ECO:0000256" key="6">
    <source>
        <dbReference type="SAM" id="MobiDB-lite"/>
    </source>
</evidence>
<dbReference type="CDD" id="cd00268">
    <property type="entry name" value="DEADc"/>
    <property type="match status" value="1"/>
</dbReference>
<dbReference type="PROSITE" id="PS51192">
    <property type="entry name" value="HELICASE_ATP_BIND_1"/>
    <property type="match status" value="1"/>
</dbReference>
<dbReference type="Pfam" id="PF00271">
    <property type="entry name" value="Helicase_C"/>
    <property type="match status" value="1"/>
</dbReference>
<evidence type="ECO:0000256" key="4">
    <source>
        <dbReference type="ARBA" id="ARBA00022840"/>
    </source>
</evidence>
<feature type="compositionally biased region" description="Basic residues" evidence="6">
    <location>
        <begin position="405"/>
        <end position="422"/>
    </location>
</feature>
<keyword evidence="3 10" id="KW-0347">Helicase</keyword>
<dbReference type="EMBL" id="CP095074">
    <property type="protein sequence ID" value="UOQ93758.1"/>
    <property type="molecule type" value="Genomic_DNA"/>
</dbReference>
<dbReference type="PROSITE" id="PS51194">
    <property type="entry name" value="HELICASE_CTER"/>
    <property type="match status" value="1"/>
</dbReference>
<gene>
    <name evidence="10" type="ORF">MUO14_01830</name>
</gene>
<dbReference type="InterPro" id="IPR001650">
    <property type="entry name" value="Helicase_C-like"/>
</dbReference>
<evidence type="ECO:0000313" key="11">
    <source>
        <dbReference type="Proteomes" id="UP000831880"/>
    </source>
</evidence>
<dbReference type="SMART" id="SM00490">
    <property type="entry name" value="HELICc"/>
    <property type="match status" value="1"/>
</dbReference>
<reference evidence="10 11" key="1">
    <citation type="submission" date="2022-04" db="EMBL/GenBank/DDBJ databases">
        <title>Halobacillus sp. isolated from saltern.</title>
        <authorList>
            <person name="Won M."/>
            <person name="Lee C.-M."/>
            <person name="Woen H.-Y."/>
            <person name="Kwon S.-W."/>
        </authorList>
    </citation>
    <scope>NUCLEOTIDE SEQUENCE [LARGE SCALE GENOMIC DNA]</scope>
    <source>
        <strain evidence="10 11">SSTM10-2</strain>
    </source>
</reference>
<dbReference type="Pfam" id="PF00270">
    <property type="entry name" value="DEAD"/>
    <property type="match status" value="1"/>
</dbReference>
<evidence type="ECO:0000259" key="7">
    <source>
        <dbReference type="PROSITE" id="PS51192"/>
    </source>
</evidence>
<dbReference type="PROSITE" id="PS51195">
    <property type="entry name" value="Q_MOTIF"/>
    <property type="match status" value="1"/>
</dbReference>
<dbReference type="CDD" id="cd18787">
    <property type="entry name" value="SF2_C_DEAD"/>
    <property type="match status" value="1"/>
</dbReference>
<feature type="short sequence motif" description="Q motif" evidence="5">
    <location>
        <begin position="4"/>
        <end position="32"/>
    </location>
</feature>
<evidence type="ECO:0000256" key="1">
    <source>
        <dbReference type="ARBA" id="ARBA00022741"/>
    </source>
</evidence>
<feature type="domain" description="Helicase C-terminal" evidence="8">
    <location>
        <begin position="240"/>
        <end position="390"/>
    </location>
</feature>
<keyword evidence="4" id="KW-0067">ATP-binding</keyword>
<sequence>MGNHSFKQYAINKSVDQIINQLGFFEPTPIQQEVIPAALRGESLIGQSHTGSGKTHAYLLPLFNQLNEKDNHVQFVVTAPTRELAMQIYEEVKNAIQYADKNEIWKAKLVIGGTDKQKMIDKLSSNPPHIVVGTPGRILDMVKEEALDLHHANAFVLDEADLMVDLGFIEDVDQILVRMDEDVQTLVFSATIPERLQPFLKKYLTNPTHIQIHDDKPSPESMEHRLVALRHKNPADVIINITKGIQPYLAIIFTNGKEQANELASDLLDRGLETGLLHGGLSPRERKRMLKELQSLKYQYIVATDLASRGIDIQGVSHVINARMPREEEFYIHRVGRTARAGLEGTAINLYTEEDLSLIEKLEKRGLTFTYYEVKNGEWKEAKSYKERQTRTRKESDMEKQAKQMVRKPKKVKPGYKKKMKRKADQNLKKIKRNSYRGKRK</sequence>
<dbReference type="PANTHER" id="PTHR47963:SF1">
    <property type="entry name" value="DEAD-BOX ATP-DEPENDENT RNA HELICASE CSHB"/>
    <property type="match status" value="1"/>
</dbReference>
<feature type="domain" description="DEAD-box RNA helicase Q" evidence="9">
    <location>
        <begin position="4"/>
        <end position="32"/>
    </location>
</feature>
<dbReference type="InterPro" id="IPR044742">
    <property type="entry name" value="DEAD/DEAH_RhlB"/>
</dbReference>
<dbReference type="GO" id="GO:0004386">
    <property type="term" value="F:helicase activity"/>
    <property type="evidence" value="ECO:0007669"/>
    <property type="project" value="UniProtKB-KW"/>
</dbReference>
<evidence type="ECO:0000259" key="8">
    <source>
        <dbReference type="PROSITE" id="PS51194"/>
    </source>
</evidence>
<protein>
    <submittedName>
        <fullName evidence="10">DEAD/DEAH box helicase</fullName>
    </submittedName>
</protein>
<organism evidence="10 11">
    <name type="scientific">Halobacillus shinanisalinarum</name>
    <dbReference type="NCBI Taxonomy" id="2932258"/>
    <lineage>
        <taxon>Bacteria</taxon>
        <taxon>Bacillati</taxon>
        <taxon>Bacillota</taxon>
        <taxon>Bacilli</taxon>
        <taxon>Bacillales</taxon>
        <taxon>Bacillaceae</taxon>
        <taxon>Halobacillus</taxon>
    </lineage>
</organism>
<evidence type="ECO:0000256" key="3">
    <source>
        <dbReference type="ARBA" id="ARBA00022806"/>
    </source>
</evidence>
<dbReference type="Gene3D" id="3.40.50.300">
    <property type="entry name" value="P-loop containing nucleotide triphosphate hydrolases"/>
    <property type="match status" value="2"/>
</dbReference>
<name>A0ABY4H074_9BACI</name>
<dbReference type="SMART" id="SM00487">
    <property type="entry name" value="DEXDc"/>
    <property type="match status" value="1"/>
</dbReference>
<feature type="compositionally biased region" description="Basic residues" evidence="6">
    <location>
        <begin position="429"/>
        <end position="441"/>
    </location>
</feature>
<dbReference type="SUPFAM" id="SSF52540">
    <property type="entry name" value="P-loop containing nucleoside triphosphate hydrolases"/>
    <property type="match status" value="1"/>
</dbReference>
<evidence type="ECO:0000259" key="9">
    <source>
        <dbReference type="PROSITE" id="PS51195"/>
    </source>
</evidence>
<dbReference type="RefSeq" id="WP_244753371.1">
    <property type="nucleotide sequence ID" value="NZ_CP095074.1"/>
</dbReference>
<dbReference type="InterPro" id="IPR050547">
    <property type="entry name" value="DEAD_box_RNA_helicases"/>
</dbReference>
<dbReference type="InterPro" id="IPR014014">
    <property type="entry name" value="RNA_helicase_DEAD_Q_motif"/>
</dbReference>
<feature type="domain" description="Helicase ATP-binding" evidence="7">
    <location>
        <begin position="35"/>
        <end position="210"/>
    </location>
</feature>
<keyword evidence="2" id="KW-0378">Hydrolase</keyword>
<evidence type="ECO:0000256" key="2">
    <source>
        <dbReference type="ARBA" id="ARBA00022801"/>
    </source>
</evidence>
<accession>A0ABY4H074</accession>
<evidence type="ECO:0000256" key="5">
    <source>
        <dbReference type="PROSITE-ProRule" id="PRU00552"/>
    </source>
</evidence>
<dbReference type="InterPro" id="IPR014001">
    <property type="entry name" value="Helicase_ATP-bd"/>
</dbReference>
<dbReference type="InterPro" id="IPR027417">
    <property type="entry name" value="P-loop_NTPase"/>
</dbReference>
<dbReference type="Proteomes" id="UP000831880">
    <property type="component" value="Chromosome"/>
</dbReference>
<dbReference type="PANTHER" id="PTHR47963">
    <property type="entry name" value="DEAD-BOX ATP-DEPENDENT RNA HELICASE 47, MITOCHONDRIAL"/>
    <property type="match status" value="1"/>
</dbReference>